<name>A0AAD7CEX1_MYCRO</name>
<proteinExistence type="predicted"/>
<gene>
    <name evidence="2" type="ORF">B0H17DRAFT_1148448</name>
</gene>
<dbReference type="EMBL" id="JARKIE010000399">
    <property type="protein sequence ID" value="KAJ7645368.1"/>
    <property type="molecule type" value="Genomic_DNA"/>
</dbReference>
<protein>
    <submittedName>
        <fullName evidence="2">Uncharacterized protein</fullName>
    </submittedName>
</protein>
<sequence>MRVGLNDSGISGDVNSHAILSPNNKLFDALNPKALGSQSLLVKRRLELRDKQQNGVIPQINNDFTIPPEPRSASSPALPAPTAAASTTPSLIPPQLAPGAKLSIEDFCHVYELDDEIKDLFKAQRLISVHRT</sequence>
<reference evidence="2" key="1">
    <citation type="submission" date="2023-03" db="EMBL/GenBank/DDBJ databases">
        <title>Massive genome expansion in bonnet fungi (Mycena s.s.) driven by repeated elements and novel gene families across ecological guilds.</title>
        <authorList>
            <consortium name="Lawrence Berkeley National Laboratory"/>
            <person name="Harder C.B."/>
            <person name="Miyauchi S."/>
            <person name="Viragh M."/>
            <person name="Kuo A."/>
            <person name="Thoen E."/>
            <person name="Andreopoulos B."/>
            <person name="Lu D."/>
            <person name="Skrede I."/>
            <person name="Drula E."/>
            <person name="Henrissat B."/>
            <person name="Morin E."/>
            <person name="Kohler A."/>
            <person name="Barry K."/>
            <person name="LaButti K."/>
            <person name="Morin E."/>
            <person name="Salamov A."/>
            <person name="Lipzen A."/>
            <person name="Mereny Z."/>
            <person name="Hegedus B."/>
            <person name="Baldrian P."/>
            <person name="Stursova M."/>
            <person name="Weitz H."/>
            <person name="Taylor A."/>
            <person name="Grigoriev I.V."/>
            <person name="Nagy L.G."/>
            <person name="Martin F."/>
            <person name="Kauserud H."/>
        </authorList>
    </citation>
    <scope>NUCLEOTIDE SEQUENCE</scope>
    <source>
        <strain evidence="2">CBHHK067</strain>
    </source>
</reference>
<evidence type="ECO:0000313" key="3">
    <source>
        <dbReference type="Proteomes" id="UP001221757"/>
    </source>
</evidence>
<keyword evidence="3" id="KW-1185">Reference proteome</keyword>
<accession>A0AAD7CEX1</accession>
<comment type="caution">
    <text evidence="2">The sequence shown here is derived from an EMBL/GenBank/DDBJ whole genome shotgun (WGS) entry which is preliminary data.</text>
</comment>
<feature type="region of interest" description="Disordered" evidence="1">
    <location>
        <begin position="58"/>
        <end position="92"/>
    </location>
</feature>
<evidence type="ECO:0000256" key="1">
    <source>
        <dbReference type="SAM" id="MobiDB-lite"/>
    </source>
</evidence>
<evidence type="ECO:0000313" key="2">
    <source>
        <dbReference type="EMBL" id="KAJ7645368.1"/>
    </source>
</evidence>
<organism evidence="2 3">
    <name type="scientific">Mycena rosella</name>
    <name type="common">Pink bonnet</name>
    <name type="synonym">Agaricus rosellus</name>
    <dbReference type="NCBI Taxonomy" id="1033263"/>
    <lineage>
        <taxon>Eukaryota</taxon>
        <taxon>Fungi</taxon>
        <taxon>Dikarya</taxon>
        <taxon>Basidiomycota</taxon>
        <taxon>Agaricomycotina</taxon>
        <taxon>Agaricomycetes</taxon>
        <taxon>Agaricomycetidae</taxon>
        <taxon>Agaricales</taxon>
        <taxon>Marasmiineae</taxon>
        <taxon>Mycenaceae</taxon>
        <taxon>Mycena</taxon>
    </lineage>
</organism>
<feature type="compositionally biased region" description="Low complexity" evidence="1">
    <location>
        <begin position="71"/>
        <end position="90"/>
    </location>
</feature>
<dbReference type="Proteomes" id="UP001221757">
    <property type="component" value="Unassembled WGS sequence"/>
</dbReference>
<dbReference type="AlphaFoldDB" id="A0AAD7CEX1"/>